<feature type="compositionally biased region" description="Basic residues" evidence="1">
    <location>
        <begin position="1"/>
        <end position="16"/>
    </location>
</feature>
<protein>
    <submittedName>
        <fullName evidence="2">Uncharacterized protein</fullName>
    </submittedName>
</protein>
<dbReference type="GeneID" id="87810294"/>
<sequence length="213" mass="23584">MSDRQRIRRNKARKKAAAAAAKARGPPRVTMLSLPAEIIVRIHVLAGNTHLPENQRAILTKAITHTVVNKDVARQIVSRCAARGLHQQPVQILPPHLDGATCKLTGPPRKLMLFLLDEGYLCSGTYRPLLRHAVEHRDHDLVRVLVSVTKAVEIGVVLAAIRLRDLLLVKLLVAHPPRPVRKGQKNGITLCPRLLFAALDRHLIADYLSGVLH</sequence>
<dbReference type="EMBL" id="CP086718">
    <property type="protein sequence ID" value="WOO83600.1"/>
    <property type="molecule type" value="Genomic_DNA"/>
</dbReference>
<reference evidence="2" key="1">
    <citation type="submission" date="2023-10" db="EMBL/GenBank/DDBJ databases">
        <authorList>
            <person name="Noh H."/>
        </authorList>
    </citation>
    <scope>NUCLEOTIDE SEQUENCE</scope>
    <source>
        <strain evidence="2">DUCC4014</strain>
    </source>
</reference>
<dbReference type="RefSeq" id="XP_062629626.1">
    <property type="nucleotide sequence ID" value="XM_062773642.1"/>
</dbReference>
<evidence type="ECO:0000256" key="1">
    <source>
        <dbReference type="SAM" id="MobiDB-lite"/>
    </source>
</evidence>
<keyword evidence="3" id="KW-1185">Reference proteome</keyword>
<dbReference type="Proteomes" id="UP000827549">
    <property type="component" value="Chromosome 5"/>
</dbReference>
<proteinExistence type="predicted"/>
<organism evidence="2 3">
    <name type="scientific">Vanrija pseudolonga</name>
    <dbReference type="NCBI Taxonomy" id="143232"/>
    <lineage>
        <taxon>Eukaryota</taxon>
        <taxon>Fungi</taxon>
        <taxon>Dikarya</taxon>
        <taxon>Basidiomycota</taxon>
        <taxon>Agaricomycotina</taxon>
        <taxon>Tremellomycetes</taxon>
        <taxon>Trichosporonales</taxon>
        <taxon>Trichosporonaceae</taxon>
        <taxon>Vanrija</taxon>
    </lineage>
</organism>
<name>A0AAF0YBD1_9TREE</name>
<accession>A0AAF0YBD1</accession>
<evidence type="ECO:0000313" key="2">
    <source>
        <dbReference type="EMBL" id="WOO83600.1"/>
    </source>
</evidence>
<dbReference type="AlphaFoldDB" id="A0AAF0YBD1"/>
<evidence type="ECO:0000313" key="3">
    <source>
        <dbReference type="Proteomes" id="UP000827549"/>
    </source>
</evidence>
<gene>
    <name evidence="2" type="ORF">LOC62_05G007120</name>
</gene>
<feature type="region of interest" description="Disordered" evidence="1">
    <location>
        <begin position="1"/>
        <end position="24"/>
    </location>
</feature>